<dbReference type="PIRSF" id="PIRSF005096">
    <property type="entry name" value="GALM"/>
    <property type="match status" value="1"/>
</dbReference>
<dbReference type="AlphaFoldDB" id="A0A845RIQ9"/>
<dbReference type="Proteomes" id="UP000462501">
    <property type="component" value="Unassembled WGS sequence"/>
</dbReference>
<feature type="active site" description="Proton acceptor" evidence="6">
    <location>
        <position position="315"/>
    </location>
</feature>
<accession>A0A845RIQ9</accession>
<dbReference type="GO" id="GO:0004034">
    <property type="term" value="F:aldose 1-epimerase activity"/>
    <property type="evidence" value="ECO:0007669"/>
    <property type="project" value="UniProtKB-EC"/>
</dbReference>
<proteinExistence type="inferred from homology"/>
<evidence type="ECO:0000256" key="5">
    <source>
        <dbReference type="PIRNR" id="PIRNR005096"/>
    </source>
</evidence>
<dbReference type="InterPro" id="IPR014718">
    <property type="entry name" value="GH-type_carb-bd"/>
</dbReference>
<evidence type="ECO:0000256" key="4">
    <source>
        <dbReference type="ARBA" id="ARBA00023277"/>
    </source>
</evidence>
<dbReference type="Gene3D" id="2.70.98.10">
    <property type="match status" value="1"/>
</dbReference>
<dbReference type="UniPathway" id="UPA00242"/>
<dbReference type="Pfam" id="PF01263">
    <property type="entry name" value="Aldose_epim"/>
    <property type="match status" value="1"/>
</dbReference>
<evidence type="ECO:0000313" key="12">
    <source>
        <dbReference type="Proteomes" id="UP000462501"/>
    </source>
</evidence>
<dbReference type="Proteomes" id="UP000446348">
    <property type="component" value="Unassembled WGS sequence"/>
</dbReference>
<dbReference type="InterPro" id="IPR011013">
    <property type="entry name" value="Gal_mutarotase_sf_dom"/>
</dbReference>
<dbReference type="EMBL" id="QXWZ01000020">
    <property type="protein sequence ID" value="NBI79439.1"/>
    <property type="molecule type" value="Genomic_DNA"/>
</dbReference>
<gene>
    <name evidence="9" type="ORF">D3Z39_11300</name>
    <name evidence="10" type="ORF">FMM72_01440</name>
</gene>
<dbReference type="InterPro" id="IPR008183">
    <property type="entry name" value="Aldose_1/G6P_1-epimerase"/>
</dbReference>
<feature type="binding site" evidence="7">
    <location>
        <position position="252"/>
    </location>
    <ligand>
        <name>beta-D-galactose</name>
        <dbReference type="ChEBI" id="CHEBI:27667"/>
    </ligand>
</feature>
<dbReference type="CDD" id="cd09019">
    <property type="entry name" value="galactose_mutarotase_like"/>
    <property type="match status" value="1"/>
</dbReference>
<dbReference type="EC" id="5.1.3.3" evidence="5"/>
<dbReference type="InterPro" id="IPR015443">
    <property type="entry name" value="Aldose_1-epimerase"/>
</dbReference>
<name>A0A845RIQ9_9FIRM</name>
<dbReference type="InterPro" id="IPR047215">
    <property type="entry name" value="Galactose_mutarotase-like"/>
</dbReference>
<sequence length="373" mass="40815">MEVQPVTKITKAPAFMTDFGQATRYTLDNGTIRTDICDFGALILTLLVPDRAGRLADVVLGYDGYEGYRERVTFFGAAVGRCCNRIGKGRFTLNGKQYQLACNDHGVNHLHGGNSGLDQKLWSAEVVSGKTGDELRLTTFMADGEESYPGRLDVMLTVSLTEDNGLSLHYEAVCDTDTICNLTNHSFFNLAGHDTGDMLGQKLRLFAGRYTETDDALIPTGRILPVEGTPLDFRTFHTIGERIAKTAHGGYDNNYVIDAHNGLFICAQAYDEVSGRFMECLTTCPCVQLYTANGLDASGGKGGAHYGNHAGFCLETQYAPDAVNHPEWTWTSPILRAGSRYDQTTIYRFKNDPCAGEDVAGAFFVNKDGEKNS</sequence>
<feature type="active site" description="Proton donor" evidence="6">
    <location>
        <position position="185"/>
    </location>
</feature>
<comment type="pathway">
    <text evidence="1 5">Carbohydrate metabolism; hexose metabolism.</text>
</comment>
<evidence type="ECO:0000256" key="6">
    <source>
        <dbReference type="PIRSR" id="PIRSR005096-1"/>
    </source>
</evidence>
<evidence type="ECO:0000256" key="7">
    <source>
        <dbReference type="PIRSR" id="PIRSR005096-2"/>
    </source>
</evidence>
<dbReference type="SUPFAM" id="SSF74650">
    <property type="entry name" value="Galactose mutarotase-like"/>
    <property type="match status" value="1"/>
</dbReference>
<feature type="binding site" evidence="8">
    <location>
        <begin position="84"/>
        <end position="85"/>
    </location>
    <ligand>
        <name>beta-D-galactose</name>
        <dbReference type="ChEBI" id="CHEBI:27667"/>
    </ligand>
</feature>
<evidence type="ECO:0000256" key="8">
    <source>
        <dbReference type="PIRSR" id="PIRSR005096-3"/>
    </source>
</evidence>
<keyword evidence="3 5" id="KW-0413">Isomerase</keyword>
<evidence type="ECO:0000256" key="2">
    <source>
        <dbReference type="ARBA" id="ARBA00006206"/>
    </source>
</evidence>
<dbReference type="PANTHER" id="PTHR10091">
    <property type="entry name" value="ALDOSE-1-EPIMERASE"/>
    <property type="match status" value="1"/>
</dbReference>
<organism evidence="9 11">
    <name type="scientific">Anaerotruncus colihominis</name>
    <dbReference type="NCBI Taxonomy" id="169435"/>
    <lineage>
        <taxon>Bacteria</taxon>
        <taxon>Bacillati</taxon>
        <taxon>Bacillota</taxon>
        <taxon>Clostridia</taxon>
        <taxon>Eubacteriales</taxon>
        <taxon>Oscillospiraceae</taxon>
        <taxon>Anaerotruncus</taxon>
    </lineage>
</organism>
<evidence type="ECO:0000313" key="11">
    <source>
        <dbReference type="Proteomes" id="UP000446348"/>
    </source>
</evidence>
<reference evidence="10 12" key="2">
    <citation type="submission" date="2019-06" db="EMBL/GenBank/DDBJ databases">
        <title>Draft genome sequences of 15 bacterial species constituting the stable defined intestinal microbiota of the GM15 gnotobiotic mouse model.</title>
        <authorList>
            <person name="Elie C."/>
            <person name="Mathieu A."/>
            <person name="Saliou A."/>
            <person name="Darnaud M."/>
            <person name="Leulier F."/>
            <person name="Tamellini A."/>
        </authorList>
    </citation>
    <scope>NUCLEOTIDE SEQUENCE [LARGE SCALE GENOMIC DNA]</scope>
    <source>
        <strain evidence="10 12">JM4-15</strain>
    </source>
</reference>
<evidence type="ECO:0000256" key="1">
    <source>
        <dbReference type="ARBA" id="ARBA00005028"/>
    </source>
</evidence>
<reference evidence="9 11" key="1">
    <citation type="submission" date="2018-08" db="EMBL/GenBank/DDBJ databases">
        <title>Murine metabolic-syndrome-specific gut microbial biobank.</title>
        <authorList>
            <person name="Liu C."/>
        </authorList>
    </citation>
    <scope>NUCLEOTIDE SEQUENCE [LARGE SCALE GENOMIC DNA]</scope>
    <source>
        <strain evidence="9 11">X69</strain>
    </source>
</reference>
<evidence type="ECO:0000313" key="10">
    <source>
        <dbReference type="EMBL" id="NDO37915.1"/>
    </source>
</evidence>
<dbReference type="GO" id="GO:0006006">
    <property type="term" value="P:glucose metabolic process"/>
    <property type="evidence" value="ECO:0007669"/>
    <property type="project" value="TreeGrafter"/>
</dbReference>
<dbReference type="NCBIfam" id="NF008277">
    <property type="entry name" value="PRK11055.1"/>
    <property type="match status" value="1"/>
</dbReference>
<dbReference type="EMBL" id="VIQT01000003">
    <property type="protein sequence ID" value="NDO37915.1"/>
    <property type="molecule type" value="Genomic_DNA"/>
</dbReference>
<dbReference type="GO" id="GO:0030246">
    <property type="term" value="F:carbohydrate binding"/>
    <property type="evidence" value="ECO:0007669"/>
    <property type="project" value="InterPro"/>
</dbReference>
<comment type="similarity">
    <text evidence="2 5">Belongs to the aldose epimerase family.</text>
</comment>
<evidence type="ECO:0000256" key="3">
    <source>
        <dbReference type="ARBA" id="ARBA00023235"/>
    </source>
</evidence>
<comment type="caution">
    <text evidence="9">The sequence shown here is derived from an EMBL/GenBank/DDBJ whole genome shotgun (WGS) entry which is preliminary data.</text>
</comment>
<evidence type="ECO:0000313" key="9">
    <source>
        <dbReference type="EMBL" id="NBI79439.1"/>
    </source>
</evidence>
<comment type="catalytic activity">
    <reaction evidence="5">
        <text>alpha-D-glucose = beta-D-glucose</text>
        <dbReference type="Rhea" id="RHEA:10264"/>
        <dbReference type="ChEBI" id="CHEBI:15903"/>
        <dbReference type="ChEBI" id="CHEBI:17925"/>
        <dbReference type="EC" id="5.1.3.3"/>
    </reaction>
</comment>
<keyword evidence="4 5" id="KW-0119">Carbohydrate metabolism</keyword>
<protein>
    <recommendedName>
        <fullName evidence="5">Aldose 1-epimerase</fullName>
        <ecNumber evidence="5">5.1.3.3</ecNumber>
    </recommendedName>
</protein>
<dbReference type="PANTHER" id="PTHR10091:SF0">
    <property type="entry name" value="GALACTOSE MUTAROTASE"/>
    <property type="match status" value="1"/>
</dbReference>
<dbReference type="GO" id="GO:0033499">
    <property type="term" value="P:galactose catabolic process via UDP-galactose, Leloir pathway"/>
    <property type="evidence" value="ECO:0007669"/>
    <property type="project" value="TreeGrafter"/>
</dbReference>